<evidence type="ECO:0000256" key="2">
    <source>
        <dbReference type="SAM" id="MobiDB-lite"/>
    </source>
</evidence>
<dbReference type="PANTHER" id="PTHR11895">
    <property type="entry name" value="TRANSAMIDASE"/>
    <property type="match status" value="1"/>
</dbReference>
<gene>
    <name evidence="4" type="ORF">DL546_007637</name>
</gene>
<dbReference type="SUPFAM" id="SSF75304">
    <property type="entry name" value="Amidase signature (AS) enzymes"/>
    <property type="match status" value="1"/>
</dbReference>
<proteinExistence type="inferred from homology"/>
<dbReference type="InterPro" id="IPR023631">
    <property type="entry name" value="Amidase_dom"/>
</dbReference>
<evidence type="ECO:0000313" key="5">
    <source>
        <dbReference type="Proteomes" id="UP000275385"/>
    </source>
</evidence>
<dbReference type="Proteomes" id="UP000275385">
    <property type="component" value="Unassembled WGS sequence"/>
</dbReference>
<dbReference type="InterPro" id="IPR036928">
    <property type="entry name" value="AS_sf"/>
</dbReference>
<dbReference type="AlphaFoldDB" id="A0A420YMI9"/>
<evidence type="ECO:0000259" key="3">
    <source>
        <dbReference type="Pfam" id="PF01425"/>
    </source>
</evidence>
<evidence type="ECO:0000256" key="1">
    <source>
        <dbReference type="ARBA" id="ARBA00009199"/>
    </source>
</evidence>
<keyword evidence="5" id="KW-1185">Reference proteome</keyword>
<feature type="domain" description="Amidase" evidence="3">
    <location>
        <begin position="172"/>
        <end position="591"/>
    </location>
</feature>
<reference evidence="4 5" key="1">
    <citation type="submission" date="2018-08" db="EMBL/GenBank/DDBJ databases">
        <title>Draft genome of the lignicolous fungus Coniochaeta pulveracea.</title>
        <authorList>
            <person name="Borstlap C.J."/>
            <person name="De Witt R.N."/>
            <person name="Botha A."/>
            <person name="Volschenk H."/>
        </authorList>
    </citation>
    <scope>NUCLEOTIDE SEQUENCE [LARGE SCALE GENOMIC DNA]</scope>
    <source>
        <strain evidence="4 5">CAB683</strain>
    </source>
</reference>
<dbReference type="STRING" id="177199.A0A420YMI9"/>
<feature type="region of interest" description="Disordered" evidence="2">
    <location>
        <begin position="93"/>
        <end position="115"/>
    </location>
</feature>
<comment type="caution">
    <text evidence="4">The sequence shown here is derived from an EMBL/GenBank/DDBJ whole genome shotgun (WGS) entry which is preliminary data.</text>
</comment>
<dbReference type="OrthoDB" id="421993at2759"/>
<sequence>MGSVVQQKAGHRRFINYPDPVKGPDVPYQDDRKSNPAIRGRILVAAALAMEWLRFVREKVWRDAGFGSLRKIRHLIEDFEPWFEPTVIPLSPGWQEQEEEEGPTSRKELPLPDPPAHKYPSARYYSVDDYHRLYLSGQLTPLDVAKALLPLIRRDTTPPGDHSIAWFDTKVSLVLQAAEESTLRYKEKRPLGPLDGIPTGVKDEYDIEGYTTNLGSVNDYTGSITDSGTTTSWCVRQLQSAGAIILGKLSMHEFGLDTTGNNPNYGTPPNPYNKTYYPGGSSSGTGYAVSAGLIPVGLGSDGGGSIRIPSGMCSVFGLKPTAGRVSFRPGQNHSVTCAVLGPIACDIRSLATVFQTISTPHPSSPFPPFRPTYSSSPFSSPSDRPKLLGVPQDWIERSSPAIQSLFSTFLSRLVTEKGYTLLPITLPFLQPGQTAHALTVLTDAATLLPPQTTSSLTAANRILLAIGSVTPSTDYLLAQKLRRLLACHLAHLWQQHPGMVIATPTFSLPGWPVVGGKAELQWGVSDGDRTLQSMEYVWLANFCGLPSISVPMGFVSPGGEAVEVEKGERLEGMVPVGLMGTGEWCDEEGLLMFGVDAEDVGADRRVRPPVWTDVVERAREVGKQREEE</sequence>
<dbReference type="Gene3D" id="3.90.1300.10">
    <property type="entry name" value="Amidase signature (AS) domain"/>
    <property type="match status" value="1"/>
</dbReference>
<dbReference type="PANTHER" id="PTHR11895:SF67">
    <property type="entry name" value="AMIDASE DOMAIN-CONTAINING PROTEIN"/>
    <property type="match status" value="1"/>
</dbReference>
<organism evidence="4 5">
    <name type="scientific">Coniochaeta pulveracea</name>
    <dbReference type="NCBI Taxonomy" id="177199"/>
    <lineage>
        <taxon>Eukaryota</taxon>
        <taxon>Fungi</taxon>
        <taxon>Dikarya</taxon>
        <taxon>Ascomycota</taxon>
        <taxon>Pezizomycotina</taxon>
        <taxon>Sordariomycetes</taxon>
        <taxon>Sordariomycetidae</taxon>
        <taxon>Coniochaetales</taxon>
        <taxon>Coniochaetaceae</taxon>
        <taxon>Coniochaeta</taxon>
    </lineage>
</organism>
<dbReference type="EMBL" id="QVQW01000002">
    <property type="protein sequence ID" value="RKU49123.1"/>
    <property type="molecule type" value="Genomic_DNA"/>
</dbReference>
<name>A0A420YMI9_9PEZI</name>
<dbReference type="InterPro" id="IPR000120">
    <property type="entry name" value="Amidase"/>
</dbReference>
<comment type="similarity">
    <text evidence="1">Belongs to the amidase family.</text>
</comment>
<dbReference type="Pfam" id="PF01425">
    <property type="entry name" value="Amidase"/>
    <property type="match status" value="1"/>
</dbReference>
<dbReference type="GO" id="GO:0003824">
    <property type="term" value="F:catalytic activity"/>
    <property type="evidence" value="ECO:0007669"/>
    <property type="project" value="InterPro"/>
</dbReference>
<evidence type="ECO:0000313" key="4">
    <source>
        <dbReference type="EMBL" id="RKU49123.1"/>
    </source>
</evidence>
<accession>A0A420YMI9</accession>
<dbReference type="InterPro" id="IPR020556">
    <property type="entry name" value="Amidase_CS"/>
</dbReference>
<protein>
    <recommendedName>
        <fullName evidence="3">Amidase domain-containing protein</fullName>
    </recommendedName>
</protein>
<dbReference type="PROSITE" id="PS00571">
    <property type="entry name" value="AMIDASES"/>
    <property type="match status" value="1"/>
</dbReference>